<evidence type="ECO:0000256" key="9">
    <source>
        <dbReference type="ARBA" id="ARBA00023251"/>
    </source>
</evidence>
<name>A0A926DRZ7_9FIRM</name>
<dbReference type="GO" id="GO:0046677">
    <property type="term" value="P:response to antibiotic"/>
    <property type="evidence" value="ECO:0007669"/>
    <property type="project" value="UniProtKB-KW"/>
</dbReference>
<feature type="transmembrane region" description="Helical" evidence="10">
    <location>
        <begin position="321"/>
        <end position="344"/>
    </location>
</feature>
<dbReference type="GO" id="GO:0005886">
    <property type="term" value="C:plasma membrane"/>
    <property type="evidence" value="ECO:0007669"/>
    <property type="project" value="UniProtKB-SubCell"/>
</dbReference>
<feature type="transmembrane region" description="Helical" evidence="10">
    <location>
        <begin position="396"/>
        <end position="415"/>
    </location>
</feature>
<sequence>MASNQTDFSVGSVSRRILELALPMTAAQIINLLYNMVDRMYIGRIPGTGTLALTGLGLCFPVISIVSAFANLFGMGGAPLCSIARGKGNVQEAEKIMGTSFAMLLLSGAVLTIVGIAVHKPILYAFGASDATYPYAGAYCVIYLAGTIFVMISLGMNSFINSQGFGRIGMMTVLLGAVLNIALDPVFIFILDMGVRGAALATVLSQLVSALWVFHFLTGKKAILHLRWGKGQIEWRRLKEIVTLGLSGFVMSITNSATQIVCNASLQKYGGDLYVGVMTIINSVREILTMPVTGLTNGATPVLGYNYGAKEYGRVKKAIRFVSIGCILYTVAAWLLLICFPKLFIQIFNDDSQMIAASVPAIKLYFFGFFMMALQFAGQSVFVALGKAKLAVFFSIFRKVIIVIPLTLILPNLFGLGTDGVFLAEPISNFIGGAASFITMLCVVWPELKTERPG</sequence>
<evidence type="ECO:0000256" key="1">
    <source>
        <dbReference type="ARBA" id="ARBA00004651"/>
    </source>
</evidence>
<evidence type="ECO:0000256" key="2">
    <source>
        <dbReference type="ARBA" id="ARBA00008417"/>
    </source>
</evidence>
<feature type="transmembrane region" description="Helical" evidence="10">
    <location>
        <begin position="49"/>
        <end position="75"/>
    </location>
</feature>
<keyword evidence="12" id="KW-1185">Reference proteome</keyword>
<evidence type="ECO:0000313" key="12">
    <source>
        <dbReference type="Proteomes" id="UP000657006"/>
    </source>
</evidence>
<dbReference type="NCBIfam" id="TIGR00797">
    <property type="entry name" value="matE"/>
    <property type="match status" value="1"/>
</dbReference>
<dbReference type="GO" id="GO:0042910">
    <property type="term" value="F:xenobiotic transmembrane transporter activity"/>
    <property type="evidence" value="ECO:0007669"/>
    <property type="project" value="InterPro"/>
</dbReference>
<proteinExistence type="inferred from homology"/>
<dbReference type="GO" id="GO:0015297">
    <property type="term" value="F:antiporter activity"/>
    <property type="evidence" value="ECO:0007669"/>
    <property type="project" value="InterPro"/>
</dbReference>
<evidence type="ECO:0000256" key="4">
    <source>
        <dbReference type="ARBA" id="ARBA00022448"/>
    </source>
</evidence>
<feature type="transmembrane region" description="Helical" evidence="10">
    <location>
        <begin position="168"/>
        <end position="191"/>
    </location>
</feature>
<dbReference type="CDD" id="cd13143">
    <property type="entry name" value="MATE_MepA_like"/>
    <property type="match status" value="1"/>
</dbReference>
<keyword evidence="9" id="KW-0046">Antibiotic resistance</keyword>
<keyword evidence="5" id="KW-1003">Cell membrane</keyword>
<comment type="similarity">
    <text evidence="2">Belongs to the multi antimicrobial extrusion (MATE) (TC 2.A.66.1) family. MepA subfamily.</text>
</comment>
<evidence type="ECO:0000256" key="10">
    <source>
        <dbReference type="SAM" id="Phobius"/>
    </source>
</evidence>
<comment type="caution">
    <text evidence="11">The sequence shown here is derived from an EMBL/GenBank/DDBJ whole genome shotgun (WGS) entry which is preliminary data.</text>
</comment>
<dbReference type="Pfam" id="PF01554">
    <property type="entry name" value="MatE"/>
    <property type="match status" value="2"/>
</dbReference>
<feature type="transmembrane region" description="Helical" evidence="10">
    <location>
        <begin position="96"/>
        <end position="116"/>
    </location>
</feature>
<accession>A0A926DRZ7</accession>
<dbReference type="EMBL" id="JACRSQ010000010">
    <property type="protein sequence ID" value="MBC8543511.1"/>
    <property type="molecule type" value="Genomic_DNA"/>
</dbReference>
<keyword evidence="7 10" id="KW-1133">Transmembrane helix</keyword>
<evidence type="ECO:0000256" key="3">
    <source>
        <dbReference type="ARBA" id="ARBA00022106"/>
    </source>
</evidence>
<feature type="transmembrane region" description="Helical" evidence="10">
    <location>
        <begin position="136"/>
        <end position="156"/>
    </location>
</feature>
<feature type="transmembrane region" description="Helical" evidence="10">
    <location>
        <begin position="197"/>
        <end position="217"/>
    </location>
</feature>
<dbReference type="Proteomes" id="UP000657006">
    <property type="component" value="Unassembled WGS sequence"/>
</dbReference>
<evidence type="ECO:0000256" key="7">
    <source>
        <dbReference type="ARBA" id="ARBA00022989"/>
    </source>
</evidence>
<organism evidence="11 12">
    <name type="scientific">Bianquea renquensis</name>
    <dbReference type="NCBI Taxonomy" id="2763661"/>
    <lineage>
        <taxon>Bacteria</taxon>
        <taxon>Bacillati</taxon>
        <taxon>Bacillota</taxon>
        <taxon>Clostridia</taxon>
        <taxon>Eubacteriales</taxon>
        <taxon>Bianqueaceae</taxon>
        <taxon>Bianquea</taxon>
    </lineage>
</organism>
<dbReference type="RefSeq" id="WP_249289660.1">
    <property type="nucleotide sequence ID" value="NZ_JACRSQ010000010.1"/>
</dbReference>
<evidence type="ECO:0000313" key="11">
    <source>
        <dbReference type="EMBL" id="MBC8543511.1"/>
    </source>
</evidence>
<dbReference type="PANTHER" id="PTHR43823">
    <property type="entry name" value="SPORULATION PROTEIN YKVU"/>
    <property type="match status" value="1"/>
</dbReference>
<feature type="transmembrane region" description="Helical" evidence="10">
    <location>
        <begin position="364"/>
        <end position="384"/>
    </location>
</feature>
<evidence type="ECO:0000256" key="8">
    <source>
        <dbReference type="ARBA" id="ARBA00023136"/>
    </source>
</evidence>
<keyword evidence="4" id="KW-0813">Transport</keyword>
<dbReference type="InterPro" id="IPR048279">
    <property type="entry name" value="MdtK-like"/>
</dbReference>
<gene>
    <name evidence="11" type="ORF">H8730_08140</name>
</gene>
<dbReference type="InterPro" id="IPR002528">
    <property type="entry name" value="MATE_fam"/>
</dbReference>
<protein>
    <recommendedName>
        <fullName evidence="3">Multidrug export protein MepA</fullName>
    </recommendedName>
</protein>
<feature type="transmembrane region" description="Helical" evidence="10">
    <location>
        <begin position="20"/>
        <end position="37"/>
    </location>
</feature>
<feature type="transmembrane region" description="Helical" evidence="10">
    <location>
        <begin position="427"/>
        <end position="448"/>
    </location>
</feature>
<dbReference type="InterPro" id="IPR051327">
    <property type="entry name" value="MATE_MepA_subfamily"/>
</dbReference>
<keyword evidence="8 10" id="KW-0472">Membrane</keyword>
<evidence type="ECO:0000256" key="5">
    <source>
        <dbReference type="ARBA" id="ARBA00022475"/>
    </source>
</evidence>
<reference evidence="11" key="1">
    <citation type="submission" date="2020-08" db="EMBL/GenBank/DDBJ databases">
        <title>Genome public.</title>
        <authorList>
            <person name="Liu C."/>
            <person name="Sun Q."/>
        </authorList>
    </citation>
    <scope>NUCLEOTIDE SEQUENCE</scope>
    <source>
        <strain evidence="11">NSJ-32</strain>
    </source>
</reference>
<dbReference type="AlphaFoldDB" id="A0A926DRZ7"/>
<evidence type="ECO:0000256" key="6">
    <source>
        <dbReference type="ARBA" id="ARBA00022692"/>
    </source>
</evidence>
<dbReference type="InterPro" id="IPR045070">
    <property type="entry name" value="MATE_MepA-like"/>
</dbReference>
<dbReference type="PIRSF" id="PIRSF006603">
    <property type="entry name" value="DinF"/>
    <property type="match status" value="1"/>
</dbReference>
<dbReference type="PANTHER" id="PTHR43823:SF3">
    <property type="entry name" value="MULTIDRUG EXPORT PROTEIN MEPA"/>
    <property type="match status" value="1"/>
</dbReference>
<keyword evidence="6 10" id="KW-0812">Transmembrane</keyword>
<comment type="subcellular location">
    <subcellularLocation>
        <location evidence="1">Cell membrane</location>
        <topology evidence="1">Multi-pass membrane protein</topology>
    </subcellularLocation>
</comment>